<feature type="compositionally biased region" description="Basic and acidic residues" evidence="1">
    <location>
        <begin position="206"/>
        <end position="215"/>
    </location>
</feature>
<dbReference type="OrthoDB" id="913269at2759"/>
<evidence type="ECO:0000313" key="3">
    <source>
        <dbReference type="EMBL" id="GER33212.1"/>
    </source>
</evidence>
<evidence type="ECO:0000256" key="1">
    <source>
        <dbReference type="SAM" id="MobiDB-lite"/>
    </source>
</evidence>
<keyword evidence="2" id="KW-0812">Transmembrane</keyword>
<evidence type="ECO:0000256" key="2">
    <source>
        <dbReference type="SAM" id="Phobius"/>
    </source>
</evidence>
<dbReference type="EMBL" id="BKCP01004705">
    <property type="protein sequence ID" value="GER33212.1"/>
    <property type="molecule type" value="Genomic_DNA"/>
</dbReference>
<evidence type="ECO:0000313" key="4">
    <source>
        <dbReference type="Proteomes" id="UP000325081"/>
    </source>
</evidence>
<feature type="non-terminal residue" evidence="3">
    <location>
        <position position="215"/>
    </location>
</feature>
<keyword evidence="2" id="KW-0472">Membrane</keyword>
<feature type="region of interest" description="Disordered" evidence="1">
    <location>
        <begin position="164"/>
        <end position="215"/>
    </location>
</feature>
<dbReference type="AlphaFoldDB" id="A0A5A7PKS3"/>
<protein>
    <submittedName>
        <fullName evidence="3">Cullin-5</fullName>
    </submittedName>
</protein>
<keyword evidence="4" id="KW-1185">Reference proteome</keyword>
<keyword evidence="2" id="KW-1133">Transmembrane helix</keyword>
<name>A0A5A7PKS3_STRAF</name>
<sequence>MRLYQCHRELSANVRNPSRVCGFYYDLIYSPEGCFGKIYERKRKSFLSISIRTNVKLFVVVICLNFGVFFVDIQLQYLSVIVSLDYLIDIYYIDGEVMIALKYDGLKNSPGQLRYNNLCTTFALVVDLAADDEVRARLIVEWIQFQAQELSILKTPCSIGVGDPKLTKKRGAPRKVQKSPSELTSNKKKKKNEAPLTNKGNGFAKELIKQTNELK</sequence>
<comment type="caution">
    <text evidence="3">The sequence shown here is derived from an EMBL/GenBank/DDBJ whole genome shotgun (WGS) entry which is preliminary data.</text>
</comment>
<feature type="transmembrane region" description="Helical" evidence="2">
    <location>
        <begin position="51"/>
        <end position="71"/>
    </location>
</feature>
<reference evidence="4" key="1">
    <citation type="journal article" date="2019" name="Curr. Biol.">
        <title>Genome Sequence of Striga asiatica Provides Insight into the Evolution of Plant Parasitism.</title>
        <authorList>
            <person name="Yoshida S."/>
            <person name="Kim S."/>
            <person name="Wafula E.K."/>
            <person name="Tanskanen J."/>
            <person name="Kim Y.M."/>
            <person name="Honaas L."/>
            <person name="Yang Z."/>
            <person name="Spallek T."/>
            <person name="Conn C.E."/>
            <person name="Ichihashi Y."/>
            <person name="Cheong K."/>
            <person name="Cui S."/>
            <person name="Der J.P."/>
            <person name="Gundlach H."/>
            <person name="Jiao Y."/>
            <person name="Hori C."/>
            <person name="Ishida J.K."/>
            <person name="Kasahara H."/>
            <person name="Kiba T."/>
            <person name="Kim M.S."/>
            <person name="Koo N."/>
            <person name="Laohavisit A."/>
            <person name="Lee Y.H."/>
            <person name="Lumba S."/>
            <person name="McCourt P."/>
            <person name="Mortimer J.C."/>
            <person name="Mutuku J.M."/>
            <person name="Nomura T."/>
            <person name="Sasaki-Sekimoto Y."/>
            <person name="Seto Y."/>
            <person name="Wang Y."/>
            <person name="Wakatake T."/>
            <person name="Sakakibara H."/>
            <person name="Demura T."/>
            <person name="Yamaguchi S."/>
            <person name="Yoneyama K."/>
            <person name="Manabe R.I."/>
            <person name="Nelson D.C."/>
            <person name="Schulman A.H."/>
            <person name="Timko M.P."/>
            <person name="dePamphilis C.W."/>
            <person name="Choi D."/>
            <person name="Shirasu K."/>
        </authorList>
    </citation>
    <scope>NUCLEOTIDE SEQUENCE [LARGE SCALE GENOMIC DNA]</scope>
    <source>
        <strain evidence="4">cv. UVA1</strain>
    </source>
</reference>
<organism evidence="3 4">
    <name type="scientific">Striga asiatica</name>
    <name type="common">Asiatic witchweed</name>
    <name type="synonym">Buchnera asiatica</name>
    <dbReference type="NCBI Taxonomy" id="4170"/>
    <lineage>
        <taxon>Eukaryota</taxon>
        <taxon>Viridiplantae</taxon>
        <taxon>Streptophyta</taxon>
        <taxon>Embryophyta</taxon>
        <taxon>Tracheophyta</taxon>
        <taxon>Spermatophyta</taxon>
        <taxon>Magnoliopsida</taxon>
        <taxon>eudicotyledons</taxon>
        <taxon>Gunneridae</taxon>
        <taxon>Pentapetalae</taxon>
        <taxon>asterids</taxon>
        <taxon>lamiids</taxon>
        <taxon>Lamiales</taxon>
        <taxon>Orobanchaceae</taxon>
        <taxon>Buchnereae</taxon>
        <taxon>Striga</taxon>
    </lineage>
</organism>
<gene>
    <name evidence="3" type="ORF">STAS_09329</name>
</gene>
<accession>A0A5A7PKS3</accession>
<proteinExistence type="predicted"/>
<feature type="compositionally biased region" description="Basic residues" evidence="1">
    <location>
        <begin position="167"/>
        <end position="177"/>
    </location>
</feature>
<dbReference type="Proteomes" id="UP000325081">
    <property type="component" value="Unassembled WGS sequence"/>
</dbReference>